<name>A0A4R7EZG6_9FLAO</name>
<dbReference type="SUPFAM" id="SSF54427">
    <property type="entry name" value="NTF2-like"/>
    <property type="match status" value="1"/>
</dbReference>
<proteinExistence type="predicted"/>
<dbReference type="PANTHER" id="PTHR38436">
    <property type="entry name" value="POLYKETIDE CYCLASE SNOAL-LIKE DOMAIN"/>
    <property type="match status" value="1"/>
</dbReference>
<protein>
    <submittedName>
        <fullName evidence="1">Steroid delta-isomerase-like uncharacterized protein</fullName>
    </submittedName>
</protein>
<dbReference type="GO" id="GO:0030638">
    <property type="term" value="P:polyketide metabolic process"/>
    <property type="evidence" value="ECO:0007669"/>
    <property type="project" value="InterPro"/>
</dbReference>
<comment type="caution">
    <text evidence="1">The sequence shown here is derived from an EMBL/GenBank/DDBJ whole genome shotgun (WGS) entry which is preliminary data.</text>
</comment>
<evidence type="ECO:0000313" key="2">
    <source>
        <dbReference type="Proteomes" id="UP000295215"/>
    </source>
</evidence>
<organism evidence="1 2">
    <name type="scientific">Myroides indicus</name>
    <dbReference type="NCBI Taxonomy" id="1323422"/>
    <lineage>
        <taxon>Bacteria</taxon>
        <taxon>Pseudomonadati</taxon>
        <taxon>Bacteroidota</taxon>
        <taxon>Flavobacteriia</taxon>
        <taxon>Flavobacteriales</taxon>
        <taxon>Flavobacteriaceae</taxon>
        <taxon>Myroides</taxon>
    </lineage>
</organism>
<dbReference type="RefSeq" id="WP_133712198.1">
    <property type="nucleotide sequence ID" value="NZ_SOAG01000008.1"/>
</dbReference>
<reference evidence="1 2" key="1">
    <citation type="submission" date="2019-03" db="EMBL/GenBank/DDBJ databases">
        <title>Genomic Encyclopedia of Archaeal and Bacterial Type Strains, Phase II (KMG-II): from individual species to whole genera.</title>
        <authorList>
            <person name="Goeker M."/>
        </authorList>
    </citation>
    <scope>NUCLEOTIDE SEQUENCE [LARGE SCALE GENOMIC DNA]</scope>
    <source>
        <strain evidence="1 2">DSM 28213</strain>
    </source>
</reference>
<dbReference type="Pfam" id="PF07366">
    <property type="entry name" value="SnoaL"/>
    <property type="match status" value="1"/>
</dbReference>
<dbReference type="Gene3D" id="3.10.450.50">
    <property type="match status" value="1"/>
</dbReference>
<dbReference type="AlphaFoldDB" id="A0A4R7EZG6"/>
<keyword evidence="1" id="KW-0413">Isomerase</keyword>
<dbReference type="Proteomes" id="UP000295215">
    <property type="component" value="Unassembled WGS sequence"/>
</dbReference>
<gene>
    <name evidence="1" type="ORF">C8P70_10868</name>
</gene>
<sequence>MKLFFLVSVFPLLVLSPNPIKNKELLKRFYDEVYVQWNMKTADELLSPDFLSHDWENDYKGAKGFRKYYAAFKNALPDAKYIIKDILADRDKVVVRWEMHATYTNSFPGINIPPTGQQITLKGIAIYRIENNLLAERWVVSDLYELINNLNNQH</sequence>
<dbReference type="InterPro" id="IPR032710">
    <property type="entry name" value="NTF2-like_dom_sf"/>
</dbReference>
<dbReference type="OrthoDB" id="9815425at2"/>
<dbReference type="EMBL" id="SOAG01000008">
    <property type="protein sequence ID" value="TDS61527.1"/>
    <property type="molecule type" value="Genomic_DNA"/>
</dbReference>
<accession>A0A4R7EZG6</accession>
<evidence type="ECO:0000313" key="1">
    <source>
        <dbReference type="EMBL" id="TDS61527.1"/>
    </source>
</evidence>
<dbReference type="InterPro" id="IPR009959">
    <property type="entry name" value="Cyclase_SnoaL-like"/>
</dbReference>
<dbReference type="PANTHER" id="PTHR38436:SF1">
    <property type="entry name" value="ESTER CYCLASE"/>
    <property type="match status" value="1"/>
</dbReference>
<keyword evidence="2" id="KW-1185">Reference proteome</keyword>
<dbReference type="GO" id="GO:0016853">
    <property type="term" value="F:isomerase activity"/>
    <property type="evidence" value="ECO:0007669"/>
    <property type="project" value="UniProtKB-KW"/>
</dbReference>